<gene>
    <name evidence="3" type="ORF">MAE01_04340</name>
</gene>
<evidence type="ECO:0000313" key="3">
    <source>
        <dbReference type="EMBL" id="GEK85258.1"/>
    </source>
</evidence>
<dbReference type="PANTHER" id="PTHR21139:SF2">
    <property type="entry name" value="TRIOSEPHOSPHATE ISOMERASE"/>
    <property type="match status" value="1"/>
</dbReference>
<dbReference type="GO" id="GO:0019563">
    <property type="term" value="P:glycerol catabolic process"/>
    <property type="evidence" value="ECO:0007669"/>
    <property type="project" value="TreeGrafter"/>
</dbReference>
<dbReference type="InterPro" id="IPR000652">
    <property type="entry name" value="Triosephosphate_isomerase"/>
</dbReference>
<dbReference type="SUPFAM" id="SSF51351">
    <property type="entry name" value="Triosephosphate isomerase (TIM)"/>
    <property type="match status" value="1"/>
</dbReference>
<keyword evidence="2" id="KW-0324">Glycolysis</keyword>
<keyword evidence="2" id="KW-0963">Cytoplasm</keyword>
<dbReference type="Proteomes" id="UP000321225">
    <property type="component" value="Unassembled WGS sequence"/>
</dbReference>
<dbReference type="EMBL" id="BJUW01000002">
    <property type="protein sequence ID" value="GEK85258.1"/>
    <property type="molecule type" value="Genomic_DNA"/>
</dbReference>
<accession>A0A511AAP9</accession>
<dbReference type="GO" id="GO:0005829">
    <property type="term" value="C:cytosol"/>
    <property type="evidence" value="ECO:0007669"/>
    <property type="project" value="TreeGrafter"/>
</dbReference>
<dbReference type="GO" id="GO:0006096">
    <property type="term" value="P:glycolytic process"/>
    <property type="evidence" value="ECO:0007669"/>
    <property type="project" value="UniProtKB-UniPathway"/>
</dbReference>
<protein>
    <recommendedName>
        <fullName evidence="2">Triosephosphate isomerase</fullName>
        <ecNumber evidence="2">5.3.1.1</ecNumber>
    </recommendedName>
</protein>
<comment type="caution">
    <text evidence="3">The sequence shown here is derived from an EMBL/GenBank/DDBJ whole genome shotgun (WGS) entry which is preliminary data.</text>
</comment>
<dbReference type="CDD" id="cd00311">
    <property type="entry name" value="TIM"/>
    <property type="match status" value="1"/>
</dbReference>
<keyword evidence="2" id="KW-0312">Gluconeogenesis</keyword>
<proteinExistence type="inferred from homology"/>
<comment type="similarity">
    <text evidence="2">Belongs to the triosephosphate isomerase family.</text>
</comment>
<evidence type="ECO:0000313" key="4">
    <source>
        <dbReference type="Proteomes" id="UP000321225"/>
    </source>
</evidence>
<comment type="pathway">
    <text evidence="2">Carbohydrate biosynthesis; gluconeogenesis.</text>
</comment>
<comment type="catalytic activity">
    <reaction evidence="2">
        <text>D-glyceraldehyde 3-phosphate = dihydroxyacetone phosphate</text>
        <dbReference type="Rhea" id="RHEA:18585"/>
        <dbReference type="ChEBI" id="CHEBI:57642"/>
        <dbReference type="ChEBI" id="CHEBI:59776"/>
        <dbReference type="EC" id="5.3.1.1"/>
    </reaction>
</comment>
<dbReference type="GO" id="GO:0004807">
    <property type="term" value="F:triose-phosphate isomerase activity"/>
    <property type="evidence" value="ECO:0007669"/>
    <property type="project" value="UniProtKB-EC"/>
</dbReference>
<dbReference type="AlphaFoldDB" id="A0A511AAP9"/>
<dbReference type="EC" id="5.3.1.1" evidence="2"/>
<dbReference type="Gene3D" id="3.20.20.70">
    <property type="entry name" value="Aldolase class I"/>
    <property type="match status" value="1"/>
</dbReference>
<dbReference type="GO" id="GO:0006094">
    <property type="term" value="P:gluconeogenesis"/>
    <property type="evidence" value="ECO:0007669"/>
    <property type="project" value="UniProtKB-UniPathway"/>
</dbReference>
<dbReference type="PROSITE" id="PS51440">
    <property type="entry name" value="TIM_2"/>
    <property type="match status" value="1"/>
</dbReference>
<dbReference type="RefSeq" id="WP_147037926.1">
    <property type="nucleotide sequence ID" value="NZ_BJUW01000002.1"/>
</dbReference>
<comment type="pathway">
    <text evidence="2">Carbohydrate degradation; glycolysis; D-glyceraldehyde 3-phosphate from glycerone phosphate: step 1/1.</text>
</comment>
<dbReference type="GO" id="GO:0046166">
    <property type="term" value="P:glyceraldehyde-3-phosphate biosynthetic process"/>
    <property type="evidence" value="ECO:0007669"/>
    <property type="project" value="TreeGrafter"/>
</dbReference>
<dbReference type="InterPro" id="IPR013785">
    <property type="entry name" value="Aldolase_TIM"/>
</dbReference>
<dbReference type="OrthoDB" id="9809429at2"/>
<dbReference type="PANTHER" id="PTHR21139">
    <property type="entry name" value="TRIOSEPHOSPHATE ISOMERASE"/>
    <property type="match status" value="1"/>
</dbReference>
<dbReference type="InterPro" id="IPR035990">
    <property type="entry name" value="TIM_sf"/>
</dbReference>
<name>A0A511AAP9_9MICO</name>
<sequence>MVDPVPENAARNPVLLGVSLKLYLDIDESVTWAREIAAIAGAHPSVASGAIRVFVLPSLPALPGVIEAIGGAPVAVGAQDLFWADRGAYTGAVSGADLRRLGCRYVEVGHAERRQVFGEDAGTTRRKFTAALRNDLTPVLCVGERDEQTPDAAAELCIAQLEDALPAVGEERIGDLVVAYEPEWAIGRDEPADAGHVAFVTRRLRRYLDGRPNIGSSAVIYGGSAKPGVIGALGDAVDGLFLGRFAHDPDSFELILQEAAAVIR</sequence>
<comment type="subunit">
    <text evidence="2">Homodimer.</text>
</comment>
<evidence type="ECO:0000256" key="1">
    <source>
        <dbReference type="ARBA" id="ARBA00023235"/>
    </source>
</evidence>
<keyword evidence="4" id="KW-1185">Reference proteome</keyword>
<dbReference type="UniPathway" id="UPA00138"/>
<organism evidence="3 4">
    <name type="scientific">Microbacterium aerolatum</name>
    <dbReference type="NCBI Taxonomy" id="153731"/>
    <lineage>
        <taxon>Bacteria</taxon>
        <taxon>Bacillati</taxon>
        <taxon>Actinomycetota</taxon>
        <taxon>Actinomycetes</taxon>
        <taxon>Micrococcales</taxon>
        <taxon>Microbacteriaceae</taxon>
        <taxon>Microbacterium</taxon>
    </lineage>
</organism>
<dbReference type="Pfam" id="PF00121">
    <property type="entry name" value="TIM"/>
    <property type="match status" value="1"/>
</dbReference>
<evidence type="ECO:0000256" key="2">
    <source>
        <dbReference type="RuleBase" id="RU363013"/>
    </source>
</evidence>
<dbReference type="UniPathway" id="UPA00109">
    <property type="reaction ID" value="UER00189"/>
</dbReference>
<keyword evidence="1 2" id="KW-0413">Isomerase</keyword>
<comment type="subcellular location">
    <subcellularLocation>
        <location evidence="2">Cytoplasm</location>
    </subcellularLocation>
</comment>
<reference evidence="3 4" key="1">
    <citation type="submission" date="2019-07" db="EMBL/GenBank/DDBJ databases">
        <title>Whole genome shotgun sequence of Microbacterium aerolatum NBRC 103071.</title>
        <authorList>
            <person name="Hosoyama A."/>
            <person name="Uohara A."/>
            <person name="Ohji S."/>
            <person name="Ichikawa N."/>
        </authorList>
    </citation>
    <scope>NUCLEOTIDE SEQUENCE [LARGE SCALE GENOMIC DNA]</scope>
    <source>
        <strain evidence="3 4">NBRC 103071</strain>
    </source>
</reference>